<reference evidence="1" key="1">
    <citation type="journal article" date="2015" name="Nature">
        <title>Complex archaea that bridge the gap between prokaryotes and eukaryotes.</title>
        <authorList>
            <person name="Spang A."/>
            <person name="Saw J.H."/>
            <person name="Jorgensen S.L."/>
            <person name="Zaremba-Niedzwiedzka K."/>
            <person name="Martijn J."/>
            <person name="Lind A.E."/>
            <person name="van Eijk R."/>
            <person name="Schleper C."/>
            <person name="Guy L."/>
            <person name="Ettema T.J."/>
        </authorList>
    </citation>
    <scope>NUCLEOTIDE SEQUENCE</scope>
</reference>
<evidence type="ECO:0008006" key="2">
    <source>
        <dbReference type="Google" id="ProtNLM"/>
    </source>
</evidence>
<dbReference type="EMBL" id="LAZR01006498">
    <property type="protein sequence ID" value="KKM91695.1"/>
    <property type="molecule type" value="Genomic_DNA"/>
</dbReference>
<dbReference type="Gene3D" id="1.25.40.390">
    <property type="match status" value="1"/>
</dbReference>
<dbReference type="Pfam" id="PF12741">
    <property type="entry name" value="SusD-like"/>
    <property type="match status" value="1"/>
</dbReference>
<gene>
    <name evidence="1" type="ORF">LCGC14_1225950</name>
</gene>
<accession>A0A0F9NS73</accession>
<dbReference type="AlphaFoldDB" id="A0A0F9NS73"/>
<dbReference type="InterPro" id="IPR011990">
    <property type="entry name" value="TPR-like_helical_dom_sf"/>
</dbReference>
<proteinExistence type="predicted"/>
<dbReference type="InterPro" id="IPR024302">
    <property type="entry name" value="SusD-like"/>
</dbReference>
<evidence type="ECO:0000313" key="1">
    <source>
        <dbReference type="EMBL" id="KKM91695.1"/>
    </source>
</evidence>
<dbReference type="SUPFAM" id="SSF48452">
    <property type="entry name" value="TPR-like"/>
    <property type="match status" value="1"/>
</dbReference>
<comment type="caution">
    <text evidence="1">The sequence shown here is derived from an EMBL/GenBank/DDBJ whole genome shotgun (WGS) entry which is preliminary data.</text>
</comment>
<protein>
    <recommendedName>
        <fullName evidence="2">SusD/RagB family nutrient-binding outer membrane lipoprotein</fullName>
    </recommendedName>
</protein>
<organism evidence="1">
    <name type="scientific">marine sediment metagenome</name>
    <dbReference type="NCBI Taxonomy" id="412755"/>
    <lineage>
        <taxon>unclassified sequences</taxon>
        <taxon>metagenomes</taxon>
        <taxon>ecological metagenomes</taxon>
    </lineage>
</organism>
<name>A0A0F9NS73_9ZZZZ</name>
<sequence length="520" mass="58041">MKTIKIKLKLGLLIGGIFCISNCTSDFEEVNTNPLALDLSLLENDPLLQGQLFSRAQFQTFYSNFQTGQSLGGDIWAQYFATTQSRFESDRYVMVGGWVNNQWRIHYTEEIKQLKTVMDLSEANGNQVANAMAKIWWVHAFQRLTDYMGPMPYFEYGNLELSVPYDSQEAIYSDFFFKLDEAVAQLRANPGGSAYAASDRVYGGSGDSWLKLANSLRLRVAMRIRFADSAKAQAEAEKAVADGVFLENSEAAYVETDEVNYHRYQAITDWGEFRMSALAESLLEGYQDPRISEMYAPAEDGDSDGDGSAYEGLLNGQSVLTLEAGQNSNHSDMALKWKSIALGGANPPYTVINAAEVYFLRAEGAILGWNMGGTAKDLYEEGIRKSMTEITDADTATIESYIASSNTPIPYEDGAMPSTDIPVAFETDSERQLEQIITQKWIANYGSGVESWAELRRTGYPKQYERVLSDNPNVGPDEIISRMIYPSSEYDTNLEELQKAIDNLLGGPDEASTKLWWDKN</sequence>